<dbReference type="SMART" id="SM00233">
    <property type="entry name" value="PH"/>
    <property type="match status" value="1"/>
</dbReference>
<dbReference type="PROSITE" id="PS50003">
    <property type="entry name" value="PH_DOMAIN"/>
    <property type="match status" value="1"/>
</dbReference>
<dbReference type="Pfam" id="PF00169">
    <property type="entry name" value="PH"/>
    <property type="match status" value="1"/>
</dbReference>
<comment type="caution">
    <text evidence="8">The sequence shown here is derived from an EMBL/GenBank/DDBJ whole genome shotgun (WGS) entry which is preliminary data.</text>
</comment>
<dbReference type="InterPro" id="IPR011993">
    <property type="entry name" value="PH-like_dom_sf"/>
</dbReference>
<dbReference type="AlphaFoldDB" id="A0A7L0ZE78"/>
<dbReference type="InterPro" id="IPR001849">
    <property type="entry name" value="PH_domain"/>
</dbReference>
<evidence type="ECO:0000256" key="3">
    <source>
        <dbReference type="ARBA" id="ARBA00080445"/>
    </source>
</evidence>
<dbReference type="Pfam" id="PF08174">
    <property type="entry name" value="Anillin"/>
    <property type="match status" value="1"/>
</dbReference>
<sequence length="596" mass="66827">ERDIQEKIDFELRMREGICKLLAVSTQKDQLLRAVKNLMVCNARVRAYSAQLQSQKGEPHPCRTAEQSSENGTKDRVACRAKVAISDIRIPLMWKGSDHFSSKEKSQRYAVFCLFRMGAEVFDTEVTIVDKAVTDICFENVTIFDEARPDFQVKVEVYSCCTEESLYVTNTPKKLAKKLKTSLSKATGKKLKAALEEDGTECLLPADPVIHGAKYSLLAYTTLGLESAEDNFRTHNLTITGNEESSFWLPLYGNMCCRLVAQPSCMARDMMAGFLNQQQTVGGLTSWRRLYCVLRGGKLFCYYSPEEIEAKLEPALTVSINKETRIRAVDKDSRRTNNFSVINPVSGEAVTQRFATDSRDELHKWMEAFWQHFYDLSQWKHCCEELMKIEIMSPRKPPLFLTKEATSVYHDMSIDSPVKLEGLAGIIQRKIEESDGEFLLGQQKESASALWASLFDGSHEMTVQKNMPLDPKGDTTSPNDSRGKKRRAPPPPSDKSPYSAKAQVNTEQLGKENWGKPDHTSASSSSLESVLATKMQQLQTPVAAPRKIGPCRKSSLAGQGNPLSLVSKARSETKPVPTARQKSITELLDPRSWLQP</sequence>
<dbReference type="InterPro" id="IPR051364">
    <property type="entry name" value="Cytokinesis/Rho-signaling"/>
</dbReference>
<organism evidence="8 9">
    <name type="scientific">Oxyruncus cristatus</name>
    <name type="common">sharpbill</name>
    <dbReference type="NCBI Taxonomy" id="114331"/>
    <lineage>
        <taxon>Eukaryota</taxon>
        <taxon>Metazoa</taxon>
        <taxon>Chordata</taxon>
        <taxon>Craniata</taxon>
        <taxon>Vertebrata</taxon>
        <taxon>Euteleostomi</taxon>
        <taxon>Archelosauria</taxon>
        <taxon>Archosauria</taxon>
        <taxon>Dinosauria</taxon>
        <taxon>Saurischia</taxon>
        <taxon>Theropoda</taxon>
        <taxon>Coelurosauria</taxon>
        <taxon>Aves</taxon>
        <taxon>Neognathae</taxon>
        <taxon>Neoaves</taxon>
        <taxon>Telluraves</taxon>
        <taxon>Australaves</taxon>
        <taxon>Passeriformes</taxon>
        <taxon>Cotingidae</taxon>
        <taxon>Oxyruncus</taxon>
    </lineage>
</organism>
<proteinExistence type="predicted"/>
<feature type="domain" description="PH" evidence="6">
    <location>
        <begin position="268"/>
        <end position="374"/>
    </location>
</feature>
<evidence type="ECO:0000313" key="8">
    <source>
        <dbReference type="EMBL" id="NXM25518.1"/>
    </source>
</evidence>
<dbReference type="GO" id="GO:0007165">
    <property type="term" value="P:signal transduction"/>
    <property type="evidence" value="ECO:0007669"/>
    <property type="project" value="InterPro"/>
</dbReference>
<dbReference type="GO" id="GO:0030097">
    <property type="term" value="P:hemopoiesis"/>
    <property type="evidence" value="ECO:0007669"/>
    <property type="project" value="TreeGrafter"/>
</dbReference>
<dbReference type="InterPro" id="IPR012966">
    <property type="entry name" value="AHD"/>
</dbReference>
<feature type="non-terminal residue" evidence="8">
    <location>
        <position position="1"/>
    </location>
</feature>
<keyword evidence="9" id="KW-1185">Reference proteome</keyword>
<dbReference type="SMART" id="SM00742">
    <property type="entry name" value="Hr1"/>
    <property type="match status" value="1"/>
</dbReference>
<evidence type="ECO:0000256" key="4">
    <source>
        <dbReference type="PROSITE-ProRule" id="PRU01207"/>
    </source>
</evidence>
<evidence type="ECO:0000259" key="6">
    <source>
        <dbReference type="PROSITE" id="PS50003"/>
    </source>
</evidence>
<dbReference type="Gene3D" id="2.30.29.30">
    <property type="entry name" value="Pleckstrin-homology domain (PH domain)/Phosphotyrosine-binding domain (PTB)"/>
    <property type="match status" value="1"/>
</dbReference>
<dbReference type="PROSITE" id="PS51860">
    <property type="entry name" value="REM_1"/>
    <property type="match status" value="1"/>
</dbReference>
<evidence type="ECO:0000259" key="7">
    <source>
        <dbReference type="PROSITE" id="PS51860"/>
    </source>
</evidence>
<feature type="region of interest" description="Disordered" evidence="5">
    <location>
        <begin position="463"/>
        <end position="503"/>
    </location>
</feature>
<dbReference type="GO" id="GO:0008284">
    <property type="term" value="P:positive regulation of cell population proliferation"/>
    <property type="evidence" value="ECO:0007669"/>
    <property type="project" value="TreeGrafter"/>
</dbReference>
<dbReference type="PANTHER" id="PTHR21538">
    <property type="entry name" value="ANILLIN/RHOTEKIN RTKN"/>
    <property type="match status" value="1"/>
</dbReference>
<dbReference type="SUPFAM" id="SSF50729">
    <property type="entry name" value="PH domain-like"/>
    <property type="match status" value="1"/>
</dbReference>
<feature type="non-terminal residue" evidence="8">
    <location>
        <position position="596"/>
    </location>
</feature>
<evidence type="ECO:0000256" key="1">
    <source>
        <dbReference type="ARBA" id="ARBA00023054"/>
    </source>
</evidence>
<feature type="compositionally biased region" description="Basic and acidic residues" evidence="5">
    <location>
        <begin position="510"/>
        <end position="519"/>
    </location>
</feature>
<feature type="region of interest" description="Disordered" evidence="5">
    <location>
        <begin position="537"/>
        <end position="596"/>
    </location>
</feature>
<protein>
    <recommendedName>
        <fullName evidence="2">Rhotekin-2</fullName>
    </recommendedName>
    <alternativeName>
        <fullName evidence="3">Pleckstrin homology domain-containing family K member 1</fullName>
    </alternativeName>
</protein>
<feature type="region of interest" description="Disordered" evidence="5">
    <location>
        <begin position="510"/>
        <end position="529"/>
    </location>
</feature>
<accession>A0A7L0ZE78</accession>
<dbReference type="FunFam" id="2.30.29.30:FF:000274">
    <property type="entry name" value="Rhotekin 2"/>
    <property type="match status" value="1"/>
</dbReference>
<reference evidence="8 9" key="1">
    <citation type="submission" date="2019-09" db="EMBL/GenBank/DDBJ databases">
        <title>Bird 10,000 Genomes (B10K) Project - Family phase.</title>
        <authorList>
            <person name="Zhang G."/>
        </authorList>
    </citation>
    <scope>NUCLEOTIDE SEQUENCE [LARGE SCALE GENOMIC DNA]</scope>
    <source>
        <strain evidence="8">B10K-DU-002-07</strain>
        <tissue evidence="8">Muscle</tissue>
    </source>
</reference>
<keyword evidence="1 4" id="KW-0175">Coiled coil</keyword>
<dbReference type="EMBL" id="VXAY01001194">
    <property type="protein sequence ID" value="NXM25518.1"/>
    <property type="molecule type" value="Genomic_DNA"/>
</dbReference>
<feature type="domain" description="REM-1" evidence="7">
    <location>
        <begin position="1"/>
        <end position="61"/>
    </location>
</feature>
<evidence type="ECO:0000313" key="9">
    <source>
        <dbReference type="Proteomes" id="UP000564466"/>
    </source>
</evidence>
<dbReference type="PANTHER" id="PTHR21538:SF21">
    <property type="entry name" value="RHOTEKIN-2"/>
    <property type="match status" value="1"/>
</dbReference>
<dbReference type="CDD" id="cd13249">
    <property type="entry name" value="PH_rhotekin2"/>
    <property type="match status" value="1"/>
</dbReference>
<evidence type="ECO:0000256" key="2">
    <source>
        <dbReference type="ARBA" id="ARBA00073776"/>
    </source>
</evidence>
<gene>
    <name evidence="8" type="primary">Rtkn2</name>
    <name evidence="8" type="ORF">OXYCRI_R13025</name>
</gene>
<evidence type="ECO:0000256" key="5">
    <source>
        <dbReference type="SAM" id="MobiDB-lite"/>
    </source>
</evidence>
<dbReference type="InterPro" id="IPR011072">
    <property type="entry name" value="HR1_rho-bd"/>
</dbReference>
<dbReference type="Proteomes" id="UP000564466">
    <property type="component" value="Unassembled WGS sequence"/>
</dbReference>
<name>A0A7L0ZE78_9PASS</name>